<dbReference type="GeneID" id="116299862"/>
<feature type="compositionally biased region" description="Polar residues" evidence="4">
    <location>
        <begin position="90"/>
        <end position="101"/>
    </location>
</feature>
<keyword evidence="2 3" id="KW-0238">DNA-binding</keyword>
<feature type="DNA-binding region" description="Homeobox" evidence="2">
    <location>
        <begin position="98"/>
        <end position="157"/>
    </location>
</feature>
<keyword evidence="2 3" id="KW-0371">Homeobox</keyword>
<organism evidence="6 7">
    <name type="scientific">Actinia tenebrosa</name>
    <name type="common">Australian red waratah sea anemone</name>
    <dbReference type="NCBI Taxonomy" id="6105"/>
    <lineage>
        <taxon>Eukaryota</taxon>
        <taxon>Metazoa</taxon>
        <taxon>Cnidaria</taxon>
        <taxon>Anthozoa</taxon>
        <taxon>Hexacorallia</taxon>
        <taxon>Actiniaria</taxon>
        <taxon>Actiniidae</taxon>
        <taxon>Actinia</taxon>
    </lineage>
</organism>
<dbReference type="PANTHER" id="PTHR24340:SF112">
    <property type="entry name" value="VENT HOMEOBOX"/>
    <property type="match status" value="1"/>
</dbReference>
<evidence type="ECO:0000256" key="2">
    <source>
        <dbReference type="PROSITE-ProRule" id="PRU00108"/>
    </source>
</evidence>
<dbReference type="KEGG" id="aten:116299862"/>
<dbReference type="InParanoid" id="A0A6P8IEN0"/>
<feature type="domain" description="Homeobox" evidence="5">
    <location>
        <begin position="96"/>
        <end position="156"/>
    </location>
</feature>
<evidence type="ECO:0000259" key="5">
    <source>
        <dbReference type="PROSITE" id="PS50071"/>
    </source>
</evidence>
<dbReference type="GO" id="GO:0000978">
    <property type="term" value="F:RNA polymerase II cis-regulatory region sequence-specific DNA binding"/>
    <property type="evidence" value="ECO:0007669"/>
    <property type="project" value="TreeGrafter"/>
</dbReference>
<accession>A0A6P8IEN0</accession>
<dbReference type="SUPFAM" id="SSF46689">
    <property type="entry name" value="Homeodomain-like"/>
    <property type="match status" value="1"/>
</dbReference>
<dbReference type="PANTHER" id="PTHR24340">
    <property type="entry name" value="HOMEOBOX PROTEIN NKX"/>
    <property type="match status" value="1"/>
</dbReference>
<gene>
    <name evidence="7" type="primary">LOC116299862</name>
</gene>
<evidence type="ECO:0000313" key="6">
    <source>
        <dbReference type="Proteomes" id="UP000515163"/>
    </source>
</evidence>
<evidence type="ECO:0000256" key="4">
    <source>
        <dbReference type="SAM" id="MobiDB-lite"/>
    </source>
</evidence>
<dbReference type="RefSeq" id="XP_031564440.1">
    <property type="nucleotide sequence ID" value="XM_031708580.1"/>
</dbReference>
<evidence type="ECO:0000256" key="1">
    <source>
        <dbReference type="ARBA" id="ARBA00004123"/>
    </source>
</evidence>
<dbReference type="Proteomes" id="UP000515163">
    <property type="component" value="Unplaced"/>
</dbReference>
<dbReference type="OrthoDB" id="10288131at2759"/>
<dbReference type="CDD" id="cd00086">
    <property type="entry name" value="homeodomain"/>
    <property type="match status" value="1"/>
</dbReference>
<dbReference type="GO" id="GO:0030154">
    <property type="term" value="P:cell differentiation"/>
    <property type="evidence" value="ECO:0007669"/>
    <property type="project" value="TreeGrafter"/>
</dbReference>
<dbReference type="Pfam" id="PF00046">
    <property type="entry name" value="Homeodomain"/>
    <property type="match status" value="1"/>
</dbReference>
<sequence length="255" mass="29378">MYQPIKVDVSSKTKPLNKKASFMVEDLLRNTHASSTDTNDCSSSQQFNTERHCKTASTGLSWTKEDCGSKETSPNYCTSTRDVSTHCHQDGSSPLSSTSNTVAALSHDQQHHLEKVFRFQRYLGTKERQRLAATIRATDQQVKMWFQNKRVTLKLQIDKAQHRQAKLAYLNSLAKSLLNTTQQPSLPPKIVKPSVRKCSSLSSRHVPYRNYDDQLSSRYSRPQRVTPYSWNQNRYRIDWVPNVFHYHPQVVPYLS</sequence>
<keyword evidence="6" id="KW-1185">Reference proteome</keyword>
<dbReference type="GO" id="GO:0005634">
    <property type="term" value="C:nucleus"/>
    <property type="evidence" value="ECO:0007669"/>
    <property type="project" value="UniProtKB-SubCell"/>
</dbReference>
<dbReference type="AlphaFoldDB" id="A0A6P8IEN0"/>
<dbReference type="InterPro" id="IPR009057">
    <property type="entry name" value="Homeodomain-like_sf"/>
</dbReference>
<feature type="region of interest" description="Disordered" evidence="4">
    <location>
        <begin position="64"/>
        <end position="101"/>
    </location>
</feature>
<proteinExistence type="predicted"/>
<dbReference type="InterPro" id="IPR050394">
    <property type="entry name" value="Homeobox_NK-like"/>
</dbReference>
<reference evidence="7" key="1">
    <citation type="submission" date="2025-08" db="UniProtKB">
        <authorList>
            <consortium name="RefSeq"/>
        </authorList>
    </citation>
    <scope>IDENTIFICATION</scope>
    <source>
        <tissue evidence="7">Tentacle</tissue>
    </source>
</reference>
<comment type="subcellular location">
    <subcellularLocation>
        <location evidence="1 2 3">Nucleus</location>
    </subcellularLocation>
</comment>
<name>A0A6P8IEN0_ACTTE</name>
<protein>
    <submittedName>
        <fullName evidence="7">Homeobox protein koza-like</fullName>
    </submittedName>
</protein>
<dbReference type="Gene3D" id="1.10.10.60">
    <property type="entry name" value="Homeodomain-like"/>
    <property type="match status" value="1"/>
</dbReference>
<evidence type="ECO:0000256" key="3">
    <source>
        <dbReference type="RuleBase" id="RU000682"/>
    </source>
</evidence>
<evidence type="ECO:0000313" key="7">
    <source>
        <dbReference type="RefSeq" id="XP_031564440.1"/>
    </source>
</evidence>
<dbReference type="GO" id="GO:0000981">
    <property type="term" value="F:DNA-binding transcription factor activity, RNA polymerase II-specific"/>
    <property type="evidence" value="ECO:0007669"/>
    <property type="project" value="TreeGrafter"/>
</dbReference>
<keyword evidence="2 3" id="KW-0539">Nucleus</keyword>
<dbReference type="InterPro" id="IPR001356">
    <property type="entry name" value="HD"/>
</dbReference>
<dbReference type="SMART" id="SM00389">
    <property type="entry name" value="HOX"/>
    <property type="match status" value="1"/>
</dbReference>
<dbReference type="PROSITE" id="PS50071">
    <property type="entry name" value="HOMEOBOX_2"/>
    <property type="match status" value="1"/>
</dbReference>
<feature type="compositionally biased region" description="Polar residues" evidence="4">
    <location>
        <begin position="70"/>
        <end position="82"/>
    </location>
</feature>